<dbReference type="RefSeq" id="WP_136953646.1">
    <property type="nucleotide sequence ID" value="NZ_CP039712.1"/>
</dbReference>
<dbReference type="Pfam" id="PF06619">
    <property type="entry name" value="DUF1149"/>
    <property type="match status" value="1"/>
</dbReference>
<reference evidence="1 2" key="1">
    <citation type="submission" date="2019-04" db="EMBL/GenBank/DDBJ databases">
        <title>Vagococcus sp. nov., isolated from faeces of yaks (Bos grunniens).</title>
        <authorList>
            <person name="Ge Y."/>
        </authorList>
    </citation>
    <scope>NUCLEOTIDE SEQUENCE [LARGE SCALE GENOMIC DNA]</scope>
    <source>
        <strain evidence="1 2">MN-17</strain>
    </source>
</reference>
<sequence>MELVRHKAFVEAFHYDAIKEETGENEIKVDVTPLEVNEEADFDSDNNSVLGVRVIYKILFPDFALTGAVRQLVEVHGRKITKSEELTKEEVNELIKPLFRMIERLTEEVTEIALDIPGVKLNFQRED</sequence>
<organism evidence="1 2">
    <name type="scientific">Vagococcus zengguangii</name>
    <dbReference type="NCBI Taxonomy" id="2571750"/>
    <lineage>
        <taxon>Bacteria</taxon>
        <taxon>Bacillati</taxon>
        <taxon>Bacillota</taxon>
        <taxon>Bacilli</taxon>
        <taxon>Lactobacillales</taxon>
        <taxon>Enterococcaceae</taxon>
        <taxon>Vagococcus</taxon>
    </lineage>
</organism>
<proteinExistence type="predicted"/>
<dbReference type="OrthoDB" id="2226139at2"/>
<dbReference type="PIRSF" id="PIRSF031568">
    <property type="entry name" value="UCP031568"/>
    <property type="match status" value="1"/>
</dbReference>
<accession>A0A4D7CUC2</accession>
<name>A0A4D7CUC2_9ENTE</name>
<gene>
    <name evidence="1" type="ORF">FA707_07535</name>
</gene>
<evidence type="ECO:0000313" key="1">
    <source>
        <dbReference type="EMBL" id="QCI86824.1"/>
    </source>
</evidence>
<dbReference type="Gene3D" id="3.10.420.10">
    <property type="entry name" value="SecB-like"/>
    <property type="match status" value="1"/>
</dbReference>
<dbReference type="InterPro" id="IPR035958">
    <property type="entry name" value="SecB-like_sf"/>
</dbReference>
<dbReference type="AlphaFoldDB" id="A0A4D7CUC2"/>
<dbReference type="Proteomes" id="UP000298615">
    <property type="component" value="Chromosome"/>
</dbReference>
<dbReference type="KEGG" id="vao:FA707_07535"/>
<dbReference type="EMBL" id="CP039712">
    <property type="protein sequence ID" value="QCI86824.1"/>
    <property type="molecule type" value="Genomic_DNA"/>
</dbReference>
<keyword evidence="2" id="KW-1185">Reference proteome</keyword>
<protein>
    <submittedName>
        <fullName evidence="1">DUF1149 family protein</fullName>
    </submittedName>
</protein>
<evidence type="ECO:0000313" key="2">
    <source>
        <dbReference type="Proteomes" id="UP000298615"/>
    </source>
</evidence>
<dbReference type="InterPro" id="IPR009530">
    <property type="entry name" value="DUF1149"/>
</dbReference>
<dbReference type="SUPFAM" id="SSF54611">
    <property type="entry name" value="SecB-like"/>
    <property type="match status" value="1"/>
</dbReference>